<organism evidence="1 2">
    <name type="scientific">Araneus ventricosus</name>
    <name type="common">Orbweaver spider</name>
    <name type="synonym">Epeira ventricosa</name>
    <dbReference type="NCBI Taxonomy" id="182803"/>
    <lineage>
        <taxon>Eukaryota</taxon>
        <taxon>Metazoa</taxon>
        <taxon>Ecdysozoa</taxon>
        <taxon>Arthropoda</taxon>
        <taxon>Chelicerata</taxon>
        <taxon>Arachnida</taxon>
        <taxon>Araneae</taxon>
        <taxon>Araneomorphae</taxon>
        <taxon>Entelegynae</taxon>
        <taxon>Araneoidea</taxon>
        <taxon>Araneidae</taxon>
        <taxon>Araneus</taxon>
    </lineage>
</organism>
<keyword evidence="2" id="KW-1185">Reference proteome</keyword>
<sequence length="83" mass="9396">MLDMKLLSSRVTLSTNHAFQNKVYQSARLPPKLLSMSSHFSWNRLRILCTIFPTAERNMPPGVLITACDMLPLWVLNVGTPPK</sequence>
<accession>A0A4Y2CBI7</accession>
<reference evidence="1 2" key="1">
    <citation type="journal article" date="2019" name="Sci. Rep.">
        <title>Orb-weaving spider Araneus ventricosus genome elucidates the spidroin gene catalogue.</title>
        <authorList>
            <person name="Kono N."/>
            <person name="Nakamura H."/>
            <person name="Ohtoshi R."/>
            <person name="Moran D.A.P."/>
            <person name="Shinohara A."/>
            <person name="Yoshida Y."/>
            <person name="Fujiwara M."/>
            <person name="Mori M."/>
            <person name="Tomita M."/>
            <person name="Arakawa K."/>
        </authorList>
    </citation>
    <scope>NUCLEOTIDE SEQUENCE [LARGE SCALE GENOMIC DNA]</scope>
</reference>
<gene>
    <name evidence="1" type="ORF">AVEN_271996_1</name>
</gene>
<dbReference type="AlphaFoldDB" id="A0A4Y2CBI7"/>
<protein>
    <submittedName>
        <fullName evidence="1">Uncharacterized protein</fullName>
    </submittedName>
</protein>
<proteinExistence type="predicted"/>
<dbReference type="EMBL" id="BGPR01000172">
    <property type="protein sequence ID" value="GBM01761.1"/>
    <property type="molecule type" value="Genomic_DNA"/>
</dbReference>
<evidence type="ECO:0000313" key="2">
    <source>
        <dbReference type="Proteomes" id="UP000499080"/>
    </source>
</evidence>
<dbReference type="Proteomes" id="UP000499080">
    <property type="component" value="Unassembled WGS sequence"/>
</dbReference>
<name>A0A4Y2CBI7_ARAVE</name>
<comment type="caution">
    <text evidence="1">The sequence shown here is derived from an EMBL/GenBank/DDBJ whole genome shotgun (WGS) entry which is preliminary data.</text>
</comment>
<evidence type="ECO:0000313" key="1">
    <source>
        <dbReference type="EMBL" id="GBM01761.1"/>
    </source>
</evidence>